<evidence type="ECO:0000313" key="2">
    <source>
        <dbReference type="EMBL" id="SHK59691.1"/>
    </source>
</evidence>
<gene>
    <name evidence="2" type="ORF">SAMN05421803_12476</name>
</gene>
<dbReference type="InterPro" id="IPR005064">
    <property type="entry name" value="BUG"/>
</dbReference>
<reference evidence="2 3" key="1">
    <citation type="submission" date="2016-11" db="EMBL/GenBank/DDBJ databases">
        <authorList>
            <person name="Jaros S."/>
            <person name="Januszkiewicz K."/>
            <person name="Wedrychowicz H."/>
        </authorList>
    </citation>
    <scope>NUCLEOTIDE SEQUENCE [LARGE SCALE GENOMIC DNA]</scope>
    <source>
        <strain evidence="2 3">CGMCC 4.5723</strain>
    </source>
</reference>
<name>A0A1M6TRT9_9ACTN</name>
<organism evidence="2 3">
    <name type="scientific">Nocardiopsis flavescens</name>
    <dbReference type="NCBI Taxonomy" id="758803"/>
    <lineage>
        <taxon>Bacteria</taxon>
        <taxon>Bacillati</taxon>
        <taxon>Actinomycetota</taxon>
        <taxon>Actinomycetes</taxon>
        <taxon>Streptosporangiales</taxon>
        <taxon>Nocardiopsidaceae</taxon>
        <taxon>Nocardiopsis</taxon>
    </lineage>
</organism>
<dbReference type="PANTHER" id="PTHR42928">
    <property type="entry name" value="TRICARBOXYLATE-BINDING PROTEIN"/>
    <property type="match status" value="1"/>
</dbReference>
<dbReference type="Pfam" id="PF03401">
    <property type="entry name" value="TctC"/>
    <property type="match status" value="1"/>
</dbReference>
<dbReference type="Gene3D" id="3.40.190.150">
    <property type="entry name" value="Bordetella uptake gene, domain 1"/>
    <property type="match status" value="1"/>
</dbReference>
<dbReference type="OrthoDB" id="9780943at2"/>
<dbReference type="PANTHER" id="PTHR42928:SF3">
    <property type="entry name" value="UPF0065 PROTEIN YFLP"/>
    <property type="match status" value="1"/>
</dbReference>
<dbReference type="SUPFAM" id="SSF53850">
    <property type="entry name" value="Periplasmic binding protein-like II"/>
    <property type="match status" value="1"/>
</dbReference>
<dbReference type="AlphaFoldDB" id="A0A1M6TRT9"/>
<dbReference type="RefSeq" id="WP_073383206.1">
    <property type="nucleotide sequence ID" value="NZ_FQZK01000024.1"/>
</dbReference>
<accession>A0A1M6TRT9</accession>
<dbReference type="InterPro" id="IPR042100">
    <property type="entry name" value="Bug_dom1"/>
</dbReference>
<keyword evidence="3" id="KW-1185">Reference proteome</keyword>
<proteinExistence type="inferred from homology"/>
<dbReference type="PIRSF" id="PIRSF017082">
    <property type="entry name" value="YflP"/>
    <property type="match status" value="1"/>
</dbReference>
<dbReference type="STRING" id="758803.SAMN05421803_12476"/>
<protein>
    <submittedName>
        <fullName evidence="2">Putative tricarboxylic transport membrane protein</fullName>
    </submittedName>
</protein>
<dbReference type="Proteomes" id="UP000184452">
    <property type="component" value="Unassembled WGS sequence"/>
</dbReference>
<evidence type="ECO:0000256" key="1">
    <source>
        <dbReference type="ARBA" id="ARBA00006987"/>
    </source>
</evidence>
<comment type="similarity">
    <text evidence="1">Belongs to the UPF0065 (bug) family.</text>
</comment>
<sequence>MRERGVPLRIAGGLCALLLVGTALFDVRQSAASGSGEQEKLLLIAPAAPGGGWDTLAREMQNGLRDEEMRFNVEVRNAEGAGGTIGLAQIANREGQDDVLAMTGLGMVGAVETTGSPYSMEDTTPIAQLASEYLAVVVPADSPYETLEDLAQDWTSQAATLPVAGGSMGGVDQIFAARVAQAMGLEPGGINYLPYSGGGEVLTSLLSGTSAVGFGTLGDFIDQAQDGGPLRVIAVSSPERLEGVDVPTIAEQGFDVEMSNWRGVIAPPGLTDEEAAALEELVAALVETPSWADTLERNRWTDTYQGREEFGAFLEEEVAMTQETVEELGL</sequence>
<dbReference type="CDD" id="cd07012">
    <property type="entry name" value="PBP2_Bug_TTT"/>
    <property type="match status" value="1"/>
</dbReference>
<evidence type="ECO:0000313" key="3">
    <source>
        <dbReference type="Proteomes" id="UP000184452"/>
    </source>
</evidence>
<dbReference type="Gene3D" id="3.40.190.10">
    <property type="entry name" value="Periplasmic binding protein-like II"/>
    <property type="match status" value="1"/>
</dbReference>
<dbReference type="EMBL" id="FQZK01000024">
    <property type="protein sequence ID" value="SHK59691.1"/>
    <property type="molecule type" value="Genomic_DNA"/>
</dbReference>